<gene>
    <name evidence="1" type="ORF">LOK49_LG02G02427</name>
</gene>
<protein>
    <submittedName>
        <fullName evidence="1">LRR receptor-like serine/threonine-protein kinase GHR1</fullName>
    </submittedName>
</protein>
<keyword evidence="2" id="KW-1185">Reference proteome</keyword>
<dbReference type="EMBL" id="CM045760">
    <property type="protein sequence ID" value="KAI8026767.1"/>
    <property type="molecule type" value="Genomic_DNA"/>
</dbReference>
<sequence length="349" mass="37580">MLTSCSQKTNLMFKKVKTKRLATEVAEWVDDRIEDENDAELLSRKVDEGCFEPTEVLQALNTYGSGSDESSEYDSGSVREGDDQEESDLDLINLFSMKGTVEGGESEGVSESMDHVNDSVNHDSTEMSSQRGHMVVPDSFSLGDGVGDPQCLGLKCAVGGVNDKGATANISGTMKDVTTFNPVPYNANVSVGPVNDAQEGTSVRHLHSTGCVFSSLRDSEAETERWLMELSKFASCPIEESEVPHFKHLLQVMGLSLVSLNGEGDVLKLSNNRFSGFVPNGLLKGDSLVLTELDLSGNNLSGPISMITSTTLNILNLSSNGLSGDLPLLIEVARLICQGTNLEEIYPGW</sequence>
<dbReference type="Proteomes" id="UP001060215">
    <property type="component" value="Chromosome 3"/>
</dbReference>
<evidence type="ECO:0000313" key="2">
    <source>
        <dbReference type="Proteomes" id="UP001060215"/>
    </source>
</evidence>
<reference evidence="1 2" key="1">
    <citation type="journal article" date="2022" name="Plant J.">
        <title>Chromosome-level genome of Camellia lanceoleosa provides a valuable resource for understanding genome evolution and self-incompatibility.</title>
        <authorList>
            <person name="Gong W."/>
            <person name="Xiao S."/>
            <person name="Wang L."/>
            <person name="Liao Z."/>
            <person name="Chang Y."/>
            <person name="Mo W."/>
            <person name="Hu G."/>
            <person name="Li W."/>
            <person name="Zhao G."/>
            <person name="Zhu H."/>
            <person name="Hu X."/>
            <person name="Ji K."/>
            <person name="Xiang X."/>
            <person name="Song Q."/>
            <person name="Yuan D."/>
            <person name="Jin S."/>
            <person name="Zhang L."/>
        </authorList>
    </citation>
    <scope>NUCLEOTIDE SEQUENCE [LARGE SCALE GENOMIC DNA]</scope>
    <source>
        <strain evidence="1">SQ_2022a</strain>
    </source>
</reference>
<comment type="caution">
    <text evidence="1">The sequence shown here is derived from an EMBL/GenBank/DDBJ whole genome shotgun (WGS) entry which is preliminary data.</text>
</comment>
<evidence type="ECO:0000313" key="1">
    <source>
        <dbReference type="EMBL" id="KAI8026767.1"/>
    </source>
</evidence>
<organism evidence="1 2">
    <name type="scientific">Camellia lanceoleosa</name>
    <dbReference type="NCBI Taxonomy" id="1840588"/>
    <lineage>
        <taxon>Eukaryota</taxon>
        <taxon>Viridiplantae</taxon>
        <taxon>Streptophyta</taxon>
        <taxon>Embryophyta</taxon>
        <taxon>Tracheophyta</taxon>
        <taxon>Spermatophyta</taxon>
        <taxon>Magnoliopsida</taxon>
        <taxon>eudicotyledons</taxon>
        <taxon>Gunneridae</taxon>
        <taxon>Pentapetalae</taxon>
        <taxon>asterids</taxon>
        <taxon>Ericales</taxon>
        <taxon>Theaceae</taxon>
        <taxon>Camellia</taxon>
    </lineage>
</organism>
<proteinExistence type="predicted"/>
<accession>A0ACC0IN40</accession>
<name>A0ACC0IN40_9ERIC</name>